<gene>
    <name evidence="1" type="ORF">Plec18167_007316</name>
</gene>
<proteinExistence type="predicted"/>
<protein>
    <submittedName>
        <fullName evidence="1">Uncharacterized protein</fullName>
    </submittedName>
</protein>
<dbReference type="Proteomes" id="UP001583193">
    <property type="component" value="Unassembled WGS sequence"/>
</dbReference>
<comment type="caution">
    <text evidence="1">The sequence shown here is derived from an EMBL/GenBank/DDBJ whole genome shotgun (WGS) entry which is preliminary data.</text>
</comment>
<keyword evidence="2" id="KW-1185">Reference proteome</keyword>
<accession>A0ABR3X510</accession>
<reference evidence="1 2" key="1">
    <citation type="journal article" date="2024" name="IMA Fungus">
        <title>IMA Genome - F19 : A genome assembly and annotation guide to empower mycologists, including annotated draft genome sequences of Ceratocystis pirilliformis, Diaporthe australafricana, Fusarium ophioides, Paecilomyces lecythidis, and Sporothrix stenoceras.</title>
        <authorList>
            <person name="Aylward J."/>
            <person name="Wilson A.M."/>
            <person name="Visagie C.M."/>
            <person name="Spraker J."/>
            <person name="Barnes I."/>
            <person name="Buitendag C."/>
            <person name="Ceriani C."/>
            <person name="Del Mar Angel L."/>
            <person name="du Plessis D."/>
            <person name="Fuchs T."/>
            <person name="Gasser K."/>
            <person name="Kramer D."/>
            <person name="Li W."/>
            <person name="Munsamy K."/>
            <person name="Piso A."/>
            <person name="Price J.L."/>
            <person name="Sonnekus B."/>
            <person name="Thomas C."/>
            <person name="van der Nest A."/>
            <person name="van Dijk A."/>
            <person name="van Heerden A."/>
            <person name="van Vuuren N."/>
            <person name="Yilmaz N."/>
            <person name="Duong T.A."/>
            <person name="van der Merwe N.A."/>
            <person name="Wingfield M.J."/>
            <person name="Wingfield B.D."/>
        </authorList>
    </citation>
    <scope>NUCLEOTIDE SEQUENCE [LARGE SCALE GENOMIC DNA]</scope>
    <source>
        <strain evidence="1 2">CMW 18167</strain>
    </source>
</reference>
<name>A0ABR3X510_9EURO</name>
<organism evidence="1 2">
    <name type="scientific">Paecilomyces lecythidis</name>
    <dbReference type="NCBI Taxonomy" id="3004212"/>
    <lineage>
        <taxon>Eukaryota</taxon>
        <taxon>Fungi</taxon>
        <taxon>Dikarya</taxon>
        <taxon>Ascomycota</taxon>
        <taxon>Pezizomycotina</taxon>
        <taxon>Eurotiomycetes</taxon>
        <taxon>Eurotiomycetidae</taxon>
        <taxon>Eurotiales</taxon>
        <taxon>Thermoascaceae</taxon>
        <taxon>Paecilomyces</taxon>
    </lineage>
</organism>
<dbReference type="EMBL" id="JAVDPF010000029">
    <property type="protein sequence ID" value="KAL1871008.1"/>
    <property type="molecule type" value="Genomic_DNA"/>
</dbReference>
<evidence type="ECO:0000313" key="2">
    <source>
        <dbReference type="Proteomes" id="UP001583193"/>
    </source>
</evidence>
<evidence type="ECO:0000313" key="1">
    <source>
        <dbReference type="EMBL" id="KAL1871008.1"/>
    </source>
</evidence>
<sequence length="245" mass="28046">MRLPAQDAARMISGGAVNSPFVQYGYLEAWGWTASDGDNNDYTVVRSFNDDLMSLNINPENFIMVKWDHDQPRMLDGHIYQPSGGHYHNFYDVDDGAIIVSRMTSPEESSEHSLPYYPQCRKWSDVTFLEWQQLAGQNIRNLRHVFHSAVTNSDTLELMQDALGEDDEDWYFNPEYNGIANGRSFFPGQEEFYALLYSPNIRGLAWLLIQHKSQLDLREITKITIFGKLSSEAAYAAIYLEIGPV</sequence>